<evidence type="ECO:0000313" key="3">
    <source>
        <dbReference type="Proteomes" id="UP000597444"/>
    </source>
</evidence>
<dbReference type="Proteomes" id="UP000597444">
    <property type="component" value="Unassembled WGS sequence"/>
</dbReference>
<evidence type="ECO:0000256" key="1">
    <source>
        <dbReference type="SAM" id="Phobius"/>
    </source>
</evidence>
<keyword evidence="1" id="KW-1133">Transmembrane helix</keyword>
<feature type="transmembrane region" description="Helical" evidence="1">
    <location>
        <begin position="20"/>
        <end position="39"/>
    </location>
</feature>
<sequence>MNMSQLVSSLQTFFKPREVFITGIVCLLVLVSLGILSLAQMPDVVSTNVQATAAVQMKAISAVYVATSSARSRATTTVQAHSTATVQVRATATALVIDSTATAIASGNPYPPHGGTLALDDTLRNNSANAWADEASKNGSCSFVGGTYRAKSVTSNITFGCPGYYTEFSNFVYQVQITILSGDEGGITFREDTQGHQYTFLIRSDGTYGFYKFEGYGKTVSPLISGSSSAIKKGLKQTNLIAVIARGKTIDLYVNQRRVTSVGDGAYSKGAIAVCASATAGTTEVAFNNAKVWTL</sequence>
<keyword evidence="3" id="KW-1185">Reference proteome</keyword>
<dbReference type="Gene3D" id="2.60.120.560">
    <property type="entry name" value="Exo-inulinase, domain 1"/>
    <property type="match status" value="1"/>
</dbReference>
<comment type="caution">
    <text evidence="2">The sequence shown here is derived from an EMBL/GenBank/DDBJ whole genome shotgun (WGS) entry which is preliminary data.</text>
</comment>
<organism evidence="2 3">
    <name type="scientific">Reticulibacter mediterranei</name>
    <dbReference type="NCBI Taxonomy" id="2778369"/>
    <lineage>
        <taxon>Bacteria</taxon>
        <taxon>Bacillati</taxon>
        <taxon>Chloroflexota</taxon>
        <taxon>Ktedonobacteria</taxon>
        <taxon>Ktedonobacterales</taxon>
        <taxon>Reticulibacteraceae</taxon>
        <taxon>Reticulibacter</taxon>
    </lineage>
</organism>
<proteinExistence type="predicted"/>
<keyword evidence="1" id="KW-0472">Membrane</keyword>
<accession>A0A8J3IWH1</accession>
<gene>
    <name evidence="2" type="ORF">KSF_098330</name>
</gene>
<evidence type="ECO:0000313" key="2">
    <source>
        <dbReference type="EMBL" id="GHO99785.1"/>
    </source>
</evidence>
<evidence type="ECO:0008006" key="4">
    <source>
        <dbReference type="Google" id="ProtNLM"/>
    </source>
</evidence>
<reference evidence="2" key="1">
    <citation type="submission" date="2020-10" db="EMBL/GenBank/DDBJ databases">
        <title>Taxonomic study of unclassified bacteria belonging to the class Ktedonobacteria.</title>
        <authorList>
            <person name="Yabe S."/>
            <person name="Wang C.M."/>
            <person name="Zheng Y."/>
            <person name="Sakai Y."/>
            <person name="Cavaletti L."/>
            <person name="Monciardini P."/>
            <person name="Donadio S."/>
        </authorList>
    </citation>
    <scope>NUCLEOTIDE SEQUENCE</scope>
    <source>
        <strain evidence="2">ID150040</strain>
    </source>
</reference>
<keyword evidence="1" id="KW-0812">Transmembrane</keyword>
<dbReference type="EMBL" id="BNJK01000002">
    <property type="protein sequence ID" value="GHO99785.1"/>
    <property type="molecule type" value="Genomic_DNA"/>
</dbReference>
<protein>
    <recommendedName>
        <fullName evidence="4">3-keto-disaccharide hydrolase domain-containing protein</fullName>
    </recommendedName>
</protein>
<name>A0A8J3IWH1_9CHLR</name>
<dbReference type="AlphaFoldDB" id="A0A8J3IWH1"/>